<proteinExistence type="predicted"/>
<sequence length="739" mass="84781">METAIDLLQFFSICIPTFICEPNSFPLRNLDLSATILFRQPVLLLSASDYNEAYNNYSEVILPVRLKFGIPPYTRVPLCSYVFNFDLAKFIDVSYKAAISKLAIISLMFSRIPTSYKFLIVVVPRHKFSQITKFLDRTQAYAVLKIFAIRNIPSYGASIHYFCIHCPTHHKLVLRTTTKTSWHKILARLVIMEQNSVSVNAKSELLGRLFVPKSYSIFGRVEKSWTSKTVEEYLRKEYQMDKFDSSYFTRAKNALKIFTLPQLLDYILLEGAIWLNLSSINTDCSARQSYHIPRLGAITNFREADGNMFIILVGAIEFNFVTCDGIQPLLSYKIYISPLDGACWGLTVTFLIVIASIVGNLRRSFHAFWIIFIDLMGVLVEKSIQMSSLSRANVAILSLWIWSSLILTTGWKAVFTTEVITPIFPMSRFKSFPDLTNFTFYFPIEEEEFYFYENPGISYVVPYLVYILHTLRSSKAAGIANFSMQTLQADRDTGYTRIFPLAYNHPEHFFGNLTKWNCKKVAYADTCDRINAILSYAIHKGKKSGARFAKGKDVLRTNPKGWMWLSLGDSRRAENLIRRQQIFMSSGIYRYWEGLYGRFKRAKLFQDYDNDKMQENLKDKGLGTDSKIVSAMVILGMGVAAGSVNATRYPACYPQPNYPYPCGYPSPVTRFENSKLQKLWRFENGRKRRFLSLAPKHGAKYKFYTEIRMDPTFGVLVDSKNIVGTLDTNDRLPFKTAAK</sequence>
<reference evidence="1 2" key="1">
    <citation type="submission" date="2015-12" db="EMBL/GenBank/DDBJ databases">
        <title>The genome of Folsomia candida.</title>
        <authorList>
            <person name="Faddeeva A."/>
            <person name="Derks M.F."/>
            <person name="Anvar Y."/>
            <person name="Smit S."/>
            <person name="Van Straalen N."/>
            <person name="Roelofs D."/>
        </authorList>
    </citation>
    <scope>NUCLEOTIDE SEQUENCE [LARGE SCALE GENOMIC DNA]</scope>
    <source>
        <strain evidence="1 2">VU population</strain>
        <tissue evidence="1">Whole body</tissue>
    </source>
</reference>
<dbReference type="AlphaFoldDB" id="A0A226D768"/>
<dbReference type="EMBL" id="LNIX01000032">
    <property type="protein sequence ID" value="OXA40708.1"/>
    <property type="molecule type" value="Genomic_DNA"/>
</dbReference>
<protein>
    <submittedName>
        <fullName evidence="1">Uncharacterized protein</fullName>
    </submittedName>
</protein>
<gene>
    <name evidence="1" type="ORF">Fcan01_24416</name>
</gene>
<accession>A0A226D768</accession>
<comment type="caution">
    <text evidence="1">The sequence shown here is derived from an EMBL/GenBank/DDBJ whole genome shotgun (WGS) entry which is preliminary data.</text>
</comment>
<dbReference type="Proteomes" id="UP000198287">
    <property type="component" value="Unassembled WGS sequence"/>
</dbReference>
<keyword evidence="2" id="KW-1185">Reference proteome</keyword>
<name>A0A226D768_FOLCA</name>
<organism evidence="1 2">
    <name type="scientific">Folsomia candida</name>
    <name type="common">Springtail</name>
    <dbReference type="NCBI Taxonomy" id="158441"/>
    <lineage>
        <taxon>Eukaryota</taxon>
        <taxon>Metazoa</taxon>
        <taxon>Ecdysozoa</taxon>
        <taxon>Arthropoda</taxon>
        <taxon>Hexapoda</taxon>
        <taxon>Collembola</taxon>
        <taxon>Entomobryomorpha</taxon>
        <taxon>Isotomoidea</taxon>
        <taxon>Isotomidae</taxon>
        <taxon>Proisotominae</taxon>
        <taxon>Folsomia</taxon>
    </lineage>
</organism>
<evidence type="ECO:0000313" key="1">
    <source>
        <dbReference type="EMBL" id="OXA40708.1"/>
    </source>
</evidence>
<evidence type="ECO:0000313" key="2">
    <source>
        <dbReference type="Proteomes" id="UP000198287"/>
    </source>
</evidence>